<dbReference type="Proteomes" id="UP001371305">
    <property type="component" value="Unassembled WGS sequence"/>
</dbReference>
<accession>A0ABU9B1N0</accession>
<sequence length="137" mass="14848">MKKAVIAAVIVGLASCHKPLSRVMTEVEVRNAIKKDATLEIPATSKMVEFADGGQVVDPSWAARFSVSPGEKDALAPKISALDKRVKSSGGITSTLSWWKPGTIVAEADFEPRPDAFVRVILSEEGGRFFLYVEDEQ</sequence>
<evidence type="ECO:0008006" key="3">
    <source>
        <dbReference type="Google" id="ProtNLM"/>
    </source>
</evidence>
<dbReference type="EMBL" id="JBBUKT010000014">
    <property type="protein sequence ID" value="MEK7953937.1"/>
    <property type="molecule type" value="Genomic_DNA"/>
</dbReference>
<dbReference type="RefSeq" id="WP_341407705.1">
    <property type="nucleotide sequence ID" value="NZ_JBBUKT010000014.1"/>
</dbReference>
<comment type="caution">
    <text evidence="1">The sequence shown here is derived from an EMBL/GenBank/DDBJ whole genome shotgun (WGS) entry which is preliminary data.</text>
</comment>
<evidence type="ECO:0000313" key="2">
    <source>
        <dbReference type="Proteomes" id="UP001371305"/>
    </source>
</evidence>
<reference evidence="1 2" key="1">
    <citation type="submission" date="2024-04" db="EMBL/GenBank/DDBJ databases">
        <title>Luteolibacter sp. isolated from soil.</title>
        <authorList>
            <person name="An J."/>
        </authorList>
    </citation>
    <scope>NUCLEOTIDE SEQUENCE [LARGE SCALE GENOMIC DNA]</scope>
    <source>
        <strain evidence="1 2">Y139</strain>
    </source>
</reference>
<evidence type="ECO:0000313" key="1">
    <source>
        <dbReference type="EMBL" id="MEK7953937.1"/>
    </source>
</evidence>
<protein>
    <recommendedName>
        <fullName evidence="3">Lipoprotein</fullName>
    </recommendedName>
</protein>
<organism evidence="1 2">
    <name type="scientific">Luteolibacter soli</name>
    <dbReference type="NCBI Taxonomy" id="3135280"/>
    <lineage>
        <taxon>Bacteria</taxon>
        <taxon>Pseudomonadati</taxon>
        <taxon>Verrucomicrobiota</taxon>
        <taxon>Verrucomicrobiia</taxon>
        <taxon>Verrucomicrobiales</taxon>
        <taxon>Verrucomicrobiaceae</taxon>
        <taxon>Luteolibacter</taxon>
    </lineage>
</organism>
<name>A0ABU9B1N0_9BACT</name>
<keyword evidence="2" id="KW-1185">Reference proteome</keyword>
<gene>
    <name evidence="1" type="ORF">WKV53_25700</name>
</gene>
<proteinExistence type="predicted"/>
<dbReference type="PROSITE" id="PS51257">
    <property type="entry name" value="PROKAR_LIPOPROTEIN"/>
    <property type="match status" value="1"/>
</dbReference>